<keyword evidence="1" id="KW-0175">Coiled coil</keyword>
<evidence type="ECO:0000313" key="3">
    <source>
        <dbReference type="Proteomes" id="UP000014020"/>
    </source>
</evidence>
<protein>
    <submittedName>
        <fullName evidence="2">Uncharacterized protein</fullName>
    </submittedName>
</protein>
<feature type="coiled-coil region" evidence="1">
    <location>
        <begin position="36"/>
        <end position="63"/>
    </location>
</feature>
<evidence type="ECO:0000256" key="1">
    <source>
        <dbReference type="SAM" id="Coils"/>
    </source>
</evidence>
<dbReference type="HOGENOM" id="CLU_2713765_0_0_9"/>
<proteinExistence type="predicted"/>
<sequence length="72" mass="8170">MSCYSMDEGAGKMGIKRIKNILQKDGKAYYDQIVANNEKLRKIDQLERELNQARLEVAASTSFITTNVKCEV</sequence>
<dbReference type="PATRIC" id="fig|1053236.3.peg.693"/>
<dbReference type="Proteomes" id="UP000014020">
    <property type="component" value="Unassembled WGS sequence"/>
</dbReference>
<dbReference type="EMBL" id="AHFE01000015">
    <property type="protein sequence ID" value="EOP46527.1"/>
    <property type="molecule type" value="Genomic_DNA"/>
</dbReference>
<name>R8NJQ3_BACCX</name>
<reference evidence="3" key="1">
    <citation type="submission" date="2012-12" db="EMBL/GenBank/DDBJ databases">
        <title>The genome sequence of Bacillus cereus VD146.</title>
        <authorList>
            <consortium name="The Broad Institute Genome Sequencing Platform"/>
            <consortium name="The Broad Institute Genome Sequencing Center for Infectious Disease"/>
            <person name="Feldgarden M."/>
            <person name="Van der Auwera G.A."/>
            <person name="Mahillon J."/>
            <person name="Duprez V."/>
            <person name="Timmery S."/>
            <person name="Mattelet C."/>
            <person name="Dierick K."/>
            <person name="Sun M."/>
            <person name="Yu Z."/>
            <person name="Zhu L."/>
            <person name="Hu X."/>
            <person name="Shank E.B."/>
            <person name="Swiecicka I."/>
            <person name="Hansen B.M."/>
            <person name="Andrup L."/>
            <person name="Walker B."/>
            <person name="Young S.K."/>
            <person name="Zeng Q."/>
            <person name="Gargeya S."/>
            <person name="Fitzgerald M."/>
            <person name="Haas B."/>
            <person name="Abouelleil A."/>
            <person name="Alvarado L."/>
            <person name="Arachchi H.M."/>
            <person name="Berlin A.M."/>
            <person name="Chapman S.B."/>
            <person name="Dewar J."/>
            <person name="Goldberg J."/>
            <person name="Griggs A."/>
            <person name="Gujja S."/>
            <person name="Hansen M."/>
            <person name="Howarth C."/>
            <person name="Imamovic A."/>
            <person name="Larimer J."/>
            <person name="McCowan C."/>
            <person name="Murphy C."/>
            <person name="Neiman D."/>
            <person name="Pearson M."/>
            <person name="Priest M."/>
            <person name="Roberts A."/>
            <person name="Saif S."/>
            <person name="Shea T."/>
            <person name="Sisk P."/>
            <person name="Sykes S."/>
            <person name="Wortman J."/>
            <person name="Nusbaum C."/>
            <person name="Birren B."/>
        </authorList>
    </citation>
    <scope>NUCLEOTIDE SEQUENCE [LARGE SCALE GENOMIC DNA]</scope>
    <source>
        <strain evidence="3">VD146</strain>
    </source>
</reference>
<organism evidence="2 3">
    <name type="scientific">Bacillus cereus (strain VD146)</name>
    <dbReference type="NCBI Taxonomy" id="1053236"/>
    <lineage>
        <taxon>Bacteria</taxon>
        <taxon>Bacillati</taxon>
        <taxon>Bacillota</taxon>
        <taxon>Bacilli</taxon>
        <taxon>Bacillales</taxon>
        <taxon>Bacillaceae</taxon>
        <taxon>Bacillus</taxon>
        <taxon>Bacillus cereus group</taxon>
    </lineage>
</organism>
<comment type="caution">
    <text evidence="2">The sequence shown here is derived from an EMBL/GenBank/DDBJ whole genome shotgun (WGS) entry which is preliminary data.</text>
</comment>
<dbReference type="AlphaFoldDB" id="R8NJQ3"/>
<gene>
    <name evidence="2" type="ORF">IK1_06210</name>
</gene>
<accession>R8NJQ3</accession>
<evidence type="ECO:0000313" key="2">
    <source>
        <dbReference type="EMBL" id="EOP46527.1"/>
    </source>
</evidence>